<comment type="caution">
    <text evidence="2">The sequence shown here is derived from an EMBL/GenBank/DDBJ whole genome shotgun (WGS) entry which is preliminary data.</text>
</comment>
<dbReference type="Proteomes" id="UP000626109">
    <property type="component" value="Unassembled WGS sequence"/>
</dbReference>
<feature type="region of interest" description="Disordered" evidence="1">
    <location>
        <begin position="256"/>
        <end position="282"/>
    </location>
</feature>
<protein>
    <submittedName>
        <fullName evidence="2">Uncharacterized protein</fullName>
    </submittedName>
</protein>
<feature type="compositionally biased region" description="Basic and acidic residues" evidence="1">
    <location>
        <begin position="272"/>
        <end position="282"/>
    </location>
</feature>
<dbReference type="PANTHER" id="PTHR47186:SF63">
    <property type="entry name" value="C-JID DOMAIN-CONTAINING PROTEIN"/>
    <property type="match status" value="1"/>
</dbReference>
<dbReference type="SUPFAM" id="SSF52047">
    <property type="entry name" value="RNI-like"/>
    <property type="match status" value="1"/>
</dbReference>
<gene>
    <name evidence="2" type="ORF">PGLA2088_LOCUS27523</name>
</gene>
<dbReference type="EMBL" id="CAJNNW010027489">
    <property type="protein sequence ID" value="CAE8691665.1"/>
    <property type="molecule type" value="Genomic_DNA"/>
</dbReference>
<organism evidence="2 3">
    <name type="scientific">Polarella glacialis</name>
    <name type="common">Dinoflagellate</name>
    <dbReference type="NCBI Taxonomy" id="89957"/>
    <lineage>
        <taxon>Eukaryota</taxon>
        <taxon>Sar</taxon>
        <taxon>Alveolata</taxon>
        <taxon>Dinophyceae</taxon>
        <taxon>Suessiales</taxon>
        <taxon>Suessiaceae</taxon>
        <taxon>Polarella</taxon>
    </lineage>
</organism>
<dbReference type="PANTHER" id="PTHR47186">
    <property type="entry name" value="LEUCINE-RICH REPEAT-CONTAINING PROTEIN 57"/>
    <property type="match status" value="1"/>
</dbReference>
<dbReference type="AlphaFoldDB" id="A0A813JXT3"/>
<feature type="region of interest" description="Disordered" evidence="1">
    <location>
        <begin position="1"/>
        <end position="52"/>
    </location>
</feature>
<dbReference type="InterPro" id="IPR032675">
    <property type="entry name" value="LRR_dom_sf"/>
</dbReference>
<accession>A0A813JXT3</accession>
<name>A0A813JXT3_POLGL</name>
<feature type="compositionally biased region" description="Polar residues" evidence="1">
    <location>
        <begin position="23"/>
        <end position="35"/>
    </location>
</feature>
<evidence type="ECO:0000256" key="1">
    <source>
        <dbReference type="SAM" id="MobiDB-lite"/>
    </source>
</evidence>
<feature type="compositionally biased region" description="Polar residues" evidence="1">
    <location>
        <begin position="1"/>
        <end position="12"/>
    </location>
</feature>
<evidence type="ECO:0000313" key="2">
    <source>
        <dbReference type="EMBL" id="CAE8691665.1"/>
    </source>
</evidence>
<dbReference type="Gene3D" id="3.80.10.10">
    <property type="entry name" value="Ribonuclease Inhibitor"/>
    <property type="match status" value="2"/>
</dbReference>
<proteinExistence type="predicted"/>
<feature type="non-terminal residue" evidence="2">
    <location>
        <position position="1"/>
    </location>
</feature>
<reference evidence="2" key="1">
    <citation type="submission" date="2021-02" db="EMBL/GenBank/DDBJ databases">
        <authorList>
            <person name="Dougan E. K."/>
            <person name="Rhodes N."/>
            <person name="Thang M."/>
            <person name="Chan C."/>
        </authorList>
    </citation>
    <scope>NUCLEOTIDE SEQUENCE</scope>
</reference>
<sequence length="852" mass="93816">KPRNSVATSSGPQEEPSQEFDGISSSLPSTRNSRASPDPDDPKDRFLYLTGGRRPSKIPSVELRGILQQQLARLVAFIKHRTDENGVLTGWCDDSLGGPTPYWHTVNLYMVTAHVIKPVTGPDRCSYVEAVSERPQDQKPDRFVSHWWGEPVADFAKCVFEHQSVRSLPDSTAYWVCAYANNQHELGGELGTDPMTSSFLKAMQLSDGVLLILDPGSMPFSRVWCIFEMGVLALAARGLLDQSEDVETMPLEEDRCFIPKPPKAPKPVTQKETPRPSLTRDRTRPKNLMEREALLALTVRDGCGGRKPPLLLDVATVDKNGKAQLLINGLTAAEQAMEEIHQLESCRPSGWDSKSEREKHFPIETVDSGLAISITSAQASQGIDKVRILNALASRQISELDEDYHPAHDNYDTVNQVLRSTFALAAFRRTAEQEVSDSATSYVARLAIAIREDQTRRVLELHLGRETPLPHIEILADGINHLSGLQYLTLNLSQCRYLTSVDRLGKSLSQLVALRSLRLDLSRCTRLSDVSGLGGGLSSMCRLRQLFLNFRFTAITNLAEFGPGLAHLKALKHLTLIFRSTGLFSLAGLGPGLAPLSGLEYLKINLRHCRCIRSILELRQCLIAMVNLTHFTLDLTGCRGLRTFDGLAIGLSALKSLQHLDIDTNGCRTLKCVAHVGGGLLGLTSLKHLKIDMTFCKSVKDVSAIATGLETCTSLEHLSLIFSSCEHLPSVAELGLALRHLKHLHYLSLDFSSCRLLTCVASIGRSLGELTLLKELDLKLQYTAITSTAELREGLVKLRALQRLSLNLSNCRGLPAPVRLRHADVADFTKLCDAQEPATNPLLESGCTVFPL</sequence>
<evidence type="ECO:0000313" key="3">
    <source>
        <dbReference type="Proteomes" id="UP000626109"/>
    </source>
</evidence>